<dbReference type="InterPro" id="IPR011650">
    <property type="entry name" value="Peptidase_M20_dimer"/>
</dbReference>
<dbReference type="InterPro" id="IPR002933">
    <property type="entry name" value="Peptidase_M20"/>
</dbReference>
<protein>
    <recommendedName>
        <fullName evidence="13">Cytosol non-specific dipeptidase</fullName>
        <ecNumber evidence="10">3.4.13.18</ecNumber>
    </recommendedName>
    <alternativeName>
        <fullName evidence="16">Aminoacyl-histidine dipeptidase</fullName>
    </alternativeName>
    <alternativeName>
        <fullName evidence="15">Beta-alanyl-histidine dipeptidase</fullName>
    </alternativeName>
    <alternativeName>
        <fullName evidence="14">Carnosinase</fullName>
    </alternativeName>
    <alternativeName>
        <fullName evidence="11">Peptidase D</fullName>
    </alternativeName>
    <alternativeName>
        <fullName evidence="17">Xaa-His dipeptidase</fullName>
    </alternativeName>
</protein>
<keyword evidence="7" id="KW-0482">Metalloprotease</keyword>
<keyword evidence="8" id="KW-0170">Cobalt</keyword>
<keyword evidence="5" id="KW-0378">Hydrolase</keyword>
<evidence type="ECO:0000256" key="4">
    <source>
        <dbReference type="ARBA" id="ARBA00022723"/>
    </source>
</evidence>
<gene>
    <name evidence="19" type="ORF">SAMN02745207_02171</name>
</gene>
<comment type="similarity">
    <text evidence="12">Belongs to the peptidase M20C family.</text>
</comment>
<evidence type="ECO:0000259" key="18">
    <source>
        <dbReference type="Pfam" id="PF07687"/>
    </source>
</evidence>
<keyword evidence="3" id="KW-0645">Protease</keyword>
<dbReference type="InterPro" id="IPR001160">
    <property type="entry name" value="Peptidase_M20C"/>
</dbReference>
<evidence type="ECO:0000256" key="13">
    <source>
        <dbReference type="ARBA" id="ARBA00071271"/>
    </source>
</evidence>
<dbReference type="PANTHER" id="PTHR43501:SF1">
    <property type="entry name" value="CYTOSOL NON-SPECIFIC DIPEPTIDASE"/>
    <property type="match status" value="1"/>
</dbReference>
<evidence type="ECO:0000256" key="16">
    <source>
        <dbReference type="ARBA" id="ARBA00077688"/>
    </source>
</evidence>
<dbReference type="EMBL" id="FQXM01000010">
    <property type="protein sequence ID" value="SHH71515.1"/>
    <property type="molecule type" value="Genomic_DNA"/>
</dbReference>
<keyword evidence="4" id="KW-0479">Metal-binding</keyword>
<dbReference type="RefSeq" id="WP_073338446.1">
    <property type="nucleotide sequence ID" value="NZ_FQXM01000010.1"/>
</dbReference>
<evidence type="ECO:0000256" key="8">
    <source>
        <dbReference type="ARBA" id="ARBA00023285"/>
    </source>
</evidence>
<dbReference type="Proteomes" id="UP000184447">
    <property type="component" value="Unassembled WGS sequence"/>
</dbReference>
<comment type="cofactor">
    <cofactor evidence="1">
        <name>Co(2+)</name>
        <dbReference type="ChEBI" id="CHEBI:48828"/>
    </cofactor>
</comment>
<dbReference type="Gene3D" id="3.40.630.10">
    <property type="entry name" value="Zn peptidases"/>
    <property type="match status" value="2"/>
</dbReference>
<evidence type="ECO:0000313" key="20">
    <source>
        <dbReference type="Proteomes" id="UP000184447"/>
    </source>
</evidence>
<evidence type="ECO:0000256" key="5">
    <source>
        <dbReference type="ARBA" id="ARBA00022801"/>
    </source>
</evidence>
<name>A0A1M5V8G0_9CLOT</name>
<evidence type="ECO:0000256" key="3">
    <source>
        <dbReference type="ARBA" id="ARBA00022670"/>
    </source>
</evidence>
<dbReference type="GO" id="GO:0005829">
    <property type="term" value="C:cytosol"/>
    <property type="evidence" value="ECO:0007669"/>
    <property type="project" value="TreeGrafter"/>
</dbReference>
<dbReference type="PRINTS" id="PR00934">
    <property type="entry name" value="XHISDIPTASE"/>
</dbReference>
<evidence type="ECO:0000256" key="17">
    <source>
        <dbReference type="ARBA" id="ARBA00078074"/>
    </source>
</evidence>
<evidence type="ECO:0000256" key="2">
    <source>
        <dbReference type="ARBA" id="ARBA00001947"/>
    </source>
</evidence>
<keyword evidence="6" id="KW-0862">Zinc</keyword>
<feature type="domain" description="Peptidase M20 dimerisation" evidence="18">
    <location>
        <begin position="209"/>
        <end position="293"/>
    </location>
</feature>
<keyword evidence="20" id="KW-1185">Reference proteome</keyword>
<dbReference type="SUPFAM" id="SSF53187">
    <property type="entry name" value="Zn-dependent exopeptidases"/>
    <property type="match status" value="1"/>
</dbReference>
<comment type="catalytic activity">
    <reaction evidence="9">
        <text>Hydrolysis of dipeptides, preferentially hydrophobic dipeptides including prolyl amino acids.</text>
        <dbReference type="EC" id="3.4.13.18"/>
    </reaction>
</comment>
<dbReference type="GO" id="GO:0006508">
    <property type="term" value="P:proteolysis"/>
    <property type="evidence" value="ECO:0007669"/>
    <property type="project" value="UniProtKB-KW"/>
</dbReference>
<dbReference type="FunFam" id="3.40.630.10:FF:000072">
    <property type="entry name" value="Aminoacyl-histidine dipeptidase"/>
    <property type="match status" value="1"/>
</dbReference>
<dbReference type="PANTHER" id="PTHR43501">
    <property type="entry name" value="CYTOSOL NON-SPECIFIC DIPEPTIDASE"/>
    <property type="match status" value="1"/>
</dbReference>
<evidence type="ECO:0000256" key="12">
    <source>
        <dbReference type="ARBA" id="ARBA00061423"/>
    </source>
</evidence>
<dbReference type="EC" id="3.4.13.18" evidence="10"/>
<evidence type="ECO:0000256" key="14">
    <source>
        <dbReference type="ARBA" id="ARBA00075285"/>
    </source>
</evidence>
<dbReference type="CDD" id="cd03890">
    <property type="entry name" value="M20_pepD"/>
    <property type="match status" value="1"/>
</dbReference>
<sequence length="485" mass="54319">MNRILSNLKPKEVFHYFEEISEIPRGSGNEQEISNYLVQFAKNNNLEYFQDEFLNVIIKKPGTNGYENSPIVILQGHMDIVCEKSEEIYHDFLKDPLKLRINEDFVKATGTTLGADNGIAVAYALAILASKDIQHPPIEVLITTEEETGMGGAANLDGNMLEGKILINIDSEEEGELLTSCAGGVRSKVKLPINWVELQSEYKFVMLKIKGLKGGHSGMEIVKGRGVASKLIGRVLFDIAKDIEFYLSSIKAGAKMNAIPRNAEATLLISDIEVKKLSELVDKWNEIFKNELKGIDDDVLLEMNILEEKSKKVFSKKTRNRVINILTTMPQGVQTMSNDICGLVQSSTNLGVVSTEEDCVMFESAVRSSIGSLKDEITNRIKVVAKVNQAKQTLVSSYPEWQYKKDSYIRDLFGSVYEKMYGDKPKITAIHAGLECGLLKEKLGDIDMISFGPNMFDVHTPEERLSISSTERTWKYLLKVLKEIK</sequence>
<evidence type="ECO:0000256" key="1">
    <source>
        <dbReference type="ARBA" id="ARBA00001941"/>
    </source>
</evidence>
<evidence type="ECO:0000256" key="11">
    <source>
        <dbReference type="ARBA" id="ARBA00044252"/>
    </source>
</evidence>
<dbReference type="PIRSF" id="PIRSF016599">
    <property type="entry name" value="Xaa-His_dipept"/>
    <property type="match status" value="1"/>
</dbReference>
<evidence type="ECO:0000256" key="9">
    <source>
        <dbReference type="ARBA" id="ARBA00036421"/>
    </source>
</evidence>
<proteinExistence type="inferred from homology"/>
<evidence type="ECO:0000256" key="10">
    <source>
        <dbReference type="ARBA" id="ARBA00038976"/>
    </source>
</evidence>
<reference evidence="19 20" key="1">
    <citation type="submission" date="2016-11" db="EMBL/GenBank/DDBJ databases">
        <authorList>
            <person name="Jaros S."/>
            <person name="Januszkiewicz K."/>
            <person name="Wedrychowicz H."/>
        </authorList>
    </citation>
    <scope>NUCLEOTIDE SEQUENCE [LARGE SCALE GENOMIC DNA]</scope>
    <source>
        <strain evidence="19 20">DSM 8605</strain>
    </source>
</reference>
<accession>A0A1M5V8G0</accession>
<evidence type="ECO:0000256" key="6">
    <source>
        <dbReference type="ARBA" id="ARBA00022833"/>
    </source>
</evidence>
<dbReference type="Pfam" id="PF01546">
    <property type="entry name" value="Peptidase_M20"/>
    <property type="match status" value="1"/>
</dbReference>
<evidence type="ECO:0000313" key="19">
    <source>
        <dbReference type="EMBL" id="SHH71515.1"/>
    </source>
</evidence>
<dbReference type="GO" id="GO:0070573">
    <property type="term" value="F:metallodipeptidase activity"/>
    <property type="evidence" value="ECO:0007669"/>
    <property type="project" value="TreeGrafter"/>
</dbReference>
<comment type="cofactor">
    <cofactor evidence="2">
        <name>Zn(2+)</name>
        <dbReference type="ChEBI" id="CHEBI:29105"/>
    </cofactor>
</comment>
<evidence type="ECO:0000256" key="7">
    <source>
        <dbReference type="ARBA" id="ARBA00023049"/>
    </source>
</evidence>
<dbReference type="FunFam" id="3.40.630.10:FF:000015">
    <property type="entry name" value="Aminoacyl-histidine dipeptidase PepD"/>
    <property type="match status" value="1"/>
</dbReference>
<dbReference type="STRING" id="1121316.SAMN02745207_02171"/>
<dbReference type="GO" id="GO:0046872">
    <property type="term" value="F:metal ion binding"/>
    <property type="evidence" value="ECO:0007669"/>
    <property type="project" value="UniProtKB-KW"/>
</dbReference>
<dbReference type="Pfam" id="PF07687">
    <property type="entry name" value="M20_dimer"/>
    <property type="match status" value="1"/>
</dbReference>
<organism evidence="19 20">
    <name type="scientific">Clostridium grantii DSM 8605</name>
    <dbReference type="NCBI Taxonomy" id="1121316"/>
    <lineage>
        <taxon>Bacteria</taxon>
        <taxon>Bacillati</taxon>
        <taxon>Bacillota</taxon>
        <taxon>Clostridia</taxon>
        <taxon>Eubacteriales</taxon>
        <taxon>Clostridiaceae</taxon>
        <taxon>Clostridium</taxon>
    </lineage>
</organism>
<evidence type="ECO:0000256" key="15">
    <source>
        <dbReference type="ARBA" id="ARBA00076004"/>
    </source>
</evidence>
<dbReference type="NCBIfam" id="TIGR01893">
    <property type="entry name" value="aa-his-dipept"/>
    <property type="match status" value="1"/>
</dbReference>
<dbReference type="AlphaFoldDB" id="A0A1M5V8G0"/>